<reference evidence="2 3" key="1">
    <citation type="submission" date="2018-02" db="EMBL/GenBank/DDBJ databases">
        <title>The genomes of Aspergillus section Nigri reveals drivers in fungal speciation.</title>
        <authorList>
            <consortium name="DOE Joint Genome Institute"/>
            <person name="Vesth T.C."/>
            <person name="Nybo J."/>
            <person name="Theobald S."/>
            <person name="Brandl J."/>
            <person name="Frisvad J.C."/>
            <person name="Nielsen K.F."/>
            <person name="Lyhne E.K."/>
            <person name="Kogle M.E."/>
            <person name="Kuo A."/>
            <person name="Riley R."/>
            <person name="Clum A."/>
            <person name="Nolan M."/>
            <person name="Lipzen A."/>
            <person name="Salamov A."/>
            <person name="Henrissat B."/>
            <person name="Wiebenga A."/>
            <person name="De vries R.P."/>
            <person name="Grigoriev I.V."/>
            <person name="Mortensen U.H."/>
            <person name="Andersen M.R."/>
            <person name="Baker S.E."/>
        </authorList>
    </citation>
    <scope>NUCLEOTIDE SEQUENCE [LARGE SCALE GENOMIC DNA]</scope>
    <source>
        <strain evidence="2 3">CBS 115571</strain>
    </source>
</reference>
<organism evidence="2 3">
    <name type="scientific">Aspergillus violaceofuscus (strain CBS 115571)</name>
    <dbReference type="NCBI Taxonomy" id="1450538"/>
    <lineage>
        <taxon>Eukaryota</taxon>
        <taxon>Fungi</taxon>
        <taxon>Dikarya</taxon>
        <taxon>Ascomycota</taxon>
        <taxon>Pezizomycotina</taxon>
        <taxon>Eurotiomycetes</taxon>
        <taxon>Eurotiomycetidae</taxon>
        <taxon>Eurotiales</taxon>
        <taxon>Aspergillaceae</taxon>
        <taxon>Aspergillus</taxon>
    </lineage>
</organism>
<proteinExistence type="predicted"/>
<name>A0A2V5H9F3_ASPV1</name>
<keyword evidence="3" id="KW-1185">Reference proteome</keyword>
<keyword evidence="1" id="KW-0472">Membrane</keyword>
<evidence type="ECO:0000313" key="3">
    <source>
        <dbReference type="Proteomes" id="UP000249829"/>
    </source>
</evidence>
<dbReference type="Proteomes" id="UP000249829">
    <property type="component" value="Unassembled WGS sequence"/>
</dbReference>
<accession>A0A2V5H9F3</accession>
<gene>
    <name evidence="2" type="ORF">BO99DRAFT_100427</name>
</gene>
<keyword evidence="1" id="KW-1133">Transmembrane helix</keyword>
<evidence type="ECO:0000256" key="1">
    <source>
        <dbReference type="SAM" id="Phobius"/>
    </source>
</evidence>
<evidence type="ECO:0000313" key="2">
    <source>
        <dbReference type="EMBL" id="PYI20968.1"/>
    </source>
</evidence>
<dbReference type="AlphaFoldDB" id="A0A2V5H9F3"/>
<feature type="transmembrane region" description="Helical" evidence="1">
    <location>
        <begin position="29"/>
        <end position="49"/>
    </location>
</feature>
<protein>
    <submittedName>
        <fullName evidence="2">Uncharacterized protein</fullName>
    </submittedName>
</protein>
<keyword evidence="1" id="KW-0812">Transmembrane</keyword>
<dbReference type="EMBL" id="KZ825121">
    <property type="protein sequence ID" value="PYI20968.1"/>
    <property type="molecule type" value="Genomic_DNA"/>
</dbReference>
<sequence>MNLFLSLAGSEHCHLPGNDGLCYYRFATLLYIFLIVFILCLIFTDWIWFSIRSRSHRIGNVRSNQVWILDTGIGHSHGKNFGYLLGWILGFSGRFWLAHGRDETVSLILYIFWGFRLMQPGPVLMNNHL</sequence>